<evidence type="ECO:0000313" key="3">
    <source>
        <dbReference type="Proteomes" id="UP001497525"/>
    </source>
</evidence>
<dbReference type="EMBL" id="CAXLJL010000667">
    <property type="protein sequence ID" value="CAL5139860.1"/>
    <property type="molecule type" value="Genomic_DNA"/>
</dbReference>
<evidence type="ECO:0000256" key="1">
    <source>
        <dbReference type="SAM" id="SignalP"/>
    </source>
</evidence>
<reference evidence="2" key="1">
    <citation type="submission" date="2024-06" db="EMBL/GenBank/DDBJ databases">
        <authorList>
            <person name="Liu X."/>
            <person name="Lenzi L."/>
            <person name="Haldenby T S."/>
            <person name="Uol C."/>
        </authorList>
    </citation>
    <scope>NUCLEOTIDE SEQUENCE</scope>
</reference>
<name>A0AAV2TU94_CALDB</name>
<accession>A0AAV2TU94</accession>
<protein>
    <recommendedName>
        <fullName evidence="4">Secreted protein</fullName>
    </recommendedName>
</protein>
<feature type="signal peptide" evidence="1">
    <location>
        <begin position="1"/>
        <end position="15"/>
    </location>
</feature>
<feature type="chain" id="PRO_5043920849" description="Secreted protein" evidence="1">
    <location>
        <begin position="16"/>
        <end position="80"/>
    </location>
</feature>
<organism evidence="2 3">
    <name type="scientific">Calicophoron daubneyi</name>
    <name type="common">Rumen fluke</name>
    <name type="synonym">Paramphistomum daubneyi</name>
    <dbReference type="NCBI Taxonomy" id="300641"/>
    <lineage>
        <taxon>Eukaryota</taxon>
        <taxon>Metazoa</taxon>
        <taxon>Spiralia</taxon>
        <taxon>Lophotrochozoa</taxon>
        <taxon>Platyhelminthes</taxon>
        <taxon>Trematoda</taxon>
        <taxon>Digenea</taxon>
        <taxon>Plagiorchiida</taxon>
        <taxon>Pronocephalata</taxon>
        <taxon>Paramphistomoidea</taxon>
        <taxon>Paramphistomidae</taxon>
        <taxon>Calicophoron</taxon>
    </lineage>
</organism>
<dbReference type="AlphaFoldDB" id="A0AAV2TU94"/>
<gene>
    <name evidence="2" type="ORF">CDAUBV1_LOCUS15056</name>
</gene>
<dbReference type="Proteomes" id="UP001497525">
    <property type="component" value="Unassembled WGS sequence"/>
</dbReference>
<keyword evidence="1" id="KW-0732">Signal</keyword>
<proteinExistence type="predicted"/>
<sequence length="80" mass="9113">MWSLELFVSLTVTFRWTPFEEGYWDTQSRRTRNPIQHKCRAGGDSSLYIIGCGFVGSTSACPVKFNFSSKTWVKGLVQNT</sequence>
<evidence type="ECO:0000313" key="2">
    <source>
        <dbReference type="EMBL" id="CAL5139860.1"/>
    </source>
</evidence>
<comment type="caution">
    <text evidence="2">The sequence shown here is derived from an EMBL/GenBank/DDBJ whole genome shotgun (WGS) entry which is preliminary data.</text>
</comment>
<evidence type="ECO:0008006" key="4">
    <source>
        <dbReference type="Google" id="ProtNLM"/>
    </source>
</evidence>